<dbReference type="OrthoDB" id="419770at2759"/>
<feature type="region of interest" description="Disordered" evidence="1">
    <location>
        <begin position="341"/>
        <end position="423"/>
    </location>
</feature>
<feature type="compositionally biased region" description="Polar residues" evidence="1">
    <location>
        <begin position="590"/>
        <end position="601"/>
    </location>
</feature>
<feature type="region of interest" description="Disordered" evidence="1">
    <location>
        <begin position="280"/>
        <end position="301"/>
    </location>
</feature>
<feature type="compositionally biased region" description="Basic and acidic residues" evidence="1">
    <location>
        <begin position="405"/>
        <end position="416"/>
    </location>
</feature>
<feature type="region of interest" description="Disordered" evidence="1">
    <location>
        <begin position="136"/>
        <end position="159"/>
    </location>
</feature>
<accession>A0A6A5VTF2</accession>
<name>A0A6A5VTF2_9PLEO</name>
<keyword evidence="3" id="KW-1185">Reference proteome</keyword>
<feature type="region of interest" description="Disordered" evidence="1">
    <location>
        <begin position="1"/>
        <end position="45"/>
    </location>
</feature>
<dbReference type="Proteomes" id="UP000800036">
    <property type="component" value="Unassembled WGS sequence"/>
</dbReference>
<evidence type="ECO:0000313" key="2">
    <source>
        <dbReference type="EMBL" id="KAF1979870.1"/>
    </source>
</evidence>
<feature type="compositionally biased region" description="Polar residues" evidence="1">
    <location>
        <begin position="366"/>
        <end position="403"/>
    </location>
</feature>
<evidence type="ECO:0000313" key="3">
    <source>
        <dbReference type="Proteomes" id="UP000800036"/>
    </source>
</evidence>
<feature type="region of interest" description="Disordered" evidence="1">
    <location>
        <begin position="568"/>
        <end position="601"/>
    </location>
</feature>
<gene>
    <name evidence="2" type="ORF">BU23DRAFT_107651</name>
</gene>
<dbReference type="EMBL" id="ML976657">
    <property type="protein sequence ID" value="KAF1979870.1"/>
    <property type="molecule type" value="Genomic_DNA"/>
</dbReference>
<dbReference type="AlphaFoldDB" id="A0A6A5VTF2"/>
<evidence type="ECO:0000256" key="1">
    <source>
        <dbReference type="SAM" id="MobiDB-lite"/>
    </source>
</evidence>
<feature type="compositionally biased region" description="Low complexity" evidence="1">
    <location>
        <begin position="142"/>
        <end position="159"/>
    </location>
</feature>
<sequence>MEERPHLSITLPRNFMFHYQDGQTPRTPEPEAQLEDLQPPPPPRQVLKVRRRRTTFVPTQVFSEFKDPNDVMPIPTIEGPELHSDVSTALPTLQPAVDSDYLSPALTWSRMLSPPKTPVSQMGSLTSLDSLQHWSEMDDASQSETSSRPTSSGGFSNSSVSSFDSFDSFPSCTSLEHDKDDPFVSCSPVPKYTPAPSSPLASQQQKKLKLKATFTEEMDYHLWMTYMKFLQDPTVTPFKALPTTVPPNGVCHRVARLARHTWKGPRKSPLIPGVRSAARFHARRGTPDTIRPAKSGSNTTVTNVNKPYARFPAEKQVRKRLRYLAKQKPTLSAHYQRLLHRSPSPLQSSPPPEPPPVLSRPAALSSPFSKEATSFSTRDMNVSLATSTASSMQIGNPLSQLASDETPRPAEVERAHMRASAHQKSQSLHIGLGLGLSNVFGSSFDNMPQAMDVAMTQPSARTWHAASGRPPKLGSPVQLHAPRPISRAFKRRALHNFEDQARSRGNSFITHVFGAPAESSHRRVRSRGFSLGDMGEGARRLPLSTSGPAEFNPFANLPRVNTQLTPVSPVSPEVHGQSTIRLGSPFGGRPNNTFPRASSSHGFELPASFEQRLAAMPSDPSYLLRH</sequence>
<reference evidence="2" key="1">
    <citation type="journal article" date="2020" name="Stud. Mycol.">
        <title>101 Dothideomycetes genomes: a test case for predicting lifestyles and emergence of pathogens.</title>
        <authorList>
            <person name="Haridas S."/>
            <person name="Albert R."/>
            <person name="Binder M."/>
            <person name="Bloem J."/>
            <person name="Labutti K."/>
            <person name="Salamov A."/>
            <person name="Andreopoulos B."/>
            <person name="Baker S."/>
            <person name="Barry K."/>
            <person name="Bills G."/>
            <person name="Bluhm B."/>
            <person name="Cannon C."/>
            <person name="Castanera R."/>
            <person name="Culley D."/>
            <person name="Daum C."/>
            <person name="Ezra D."/>
            <person name="Gonzalez J."/>
            <person name="Henrissat B."/>
            <person name="Kuo A."/>
            <person name="Liang C."/>
            <person name="Lipzen A."/>
            <person name="Lutzoni F."/>
            <person name="Magnuson J."/>
            <person name="Mondo S."/>
            <person name="Nolan M."/>
            <person name="Ohm R."/>
            <person name="Pangilinan J."/>
            <person name="Park H.-J."/>
            <person name="Ramirez L."/>
            <person name="Alfaro M."/>
            <person name="Sun H."/>
            <person name="Tritt A."/>
            <person name="Yoshinaga Y."/>
            <person name="Zwiers L.-H."/>
            <person name="Turgeon B."/>
            <person name="Goodwin S."/>
            <person name="Spatafora J."/>
            <person name="Crous P."/>
            <person name="Grigoriev I."/>
        </authorList>
    </citation>
    <scope>NUCLEOTIDE SEQUENCE</scope>
    <source>
        <strain evidence="2">CBS 107.79</strain>
    </source>
</reference>
<feature type="compositionally biased region" description="Pro residues" evidence="1">
    <location>
        <begin position="348"/>
        <end position="358"/>
    </location>
</feature>
<proteinExistence type="predicted"/>
<organism evidence="2 3">
    <name type="scientific">Bimuria novae-zelandiae CBS 107.79</name>
    <dbReference type="NCBI Taxonomy" id="1447943"/>
    <lineage>
        <taxon>Eukaryota</taxon>
        <taxon>Fungi</taxon>
        <taxon>Dikarya</taxon>
        <taxon>Ascomycota</taxon>
        <taxon>Pezizomycotina</taxon>
        <taxon>Dothideomycetes</taxon>
        <taxon>Pleosporomycetidae</taxon>
        <taxon>Pleosporales</taxon>
        <taxon>Massarineae</taxon>
        <taxon>Didymosphaeriaceae</taxon>
        <taxon>Bimuria</taxon>
    </lineage>
</organism>
<protein>
    <submittedName>
        <fullName evidence="2">Uncharacterized protein</fullName>
    </submittedName>
</protein>